<organism evidence="2 3">
    <name type="scientific">Zymobacter palmae</name>
    <dbReference type="NCBI Taxonomy" id="33074"/>
    <lineage>
        <taxon>Bacteria</taxon>
        <taxon>Pseudomonadati</taxon>
        <taxon>Pseudomonadota</taxon>
        <taxon>Gammaproteobacteria</taxon>
        <taxon>Oceanospirillales</taxon>
        <taxon>Halomonadaceae</taxon>
        <taxon>Zymobacter group</taxon>
        <taxon>Zymobacter</taxon>
    </lineage>
</organism>
<protein>
    <submittedName>
        <fullName evidence="2">Cytochrome c oxidase subunit XV assembly protein</fullName>
    </submittedName>
</protein>
<feature type="transmembrane region" description="Helical" evidence="1">
    <location>
        <begin position="30"/>
        <end position="50"/>
    </location>
</feature>
<dbReference type="EMBL" id="AP018933">
    <property type="protein sequence ID" value="BBG31271.1"/>
    <property type="molecule type" value="Genomic_DNA"/>
</dbReference>
<dbReference type="KEGG" id="zpl:ZBT109_2541"/>
<dbReference type="Proteomes" id="UP000267342">
    <property type="component" value="Chromosome"/>
</dbReference>
<reference evidence="2 3" key="1">
    <citation type="submission" date="2018-09" db="EMBL/GenBank/DDBJ databases">
        <title>Zymobacter palmae IAM14233 (=T109) whole genome analysis.</title>
        <authorList>
            <person name="Yanase H."/>
        </authorList>
    </citation>
    <scope>NUCLEOTIDE SEQUENCE [LARGE SCALE GENOMIC DNA]</scope>
    <source>
        <strain evidence="2 3">IAM14233</strain>
    </source>
</reference>
<gene>
    <name evidence="2" type="ORF">ZBT109_2541</name>
</gene>
<dbReference type="OrthoDB" id="5172397at2"/>
<keyword evidence="1" id="KW-0472">Membrane</keyword>
<keyword evidence="1" id="KW-0812">Transmembrane</keyword>
<dbReference type="AlphaFoldDB" id="A0A348HI19"/>
<keyword evidence="1" id="KW-1133">Transmembrane helix</keyword>
<keyword evidence="3" id="KW-1185">Reference proteome</keyword>
<dbReference type="RefSeq" id="WP_120185385.1">
    <property type="nucleotide sequence ID" value="NZ_AP018933.1"/>
</dbReference>
<name>A0A348HI19_9GAMM</name>
<evidence type="ECO:0000313" key="2">
    <source>
        <dbReference type="EMBL" id="BBG31271.1"/>
    </source>
</evidence>
<proteinExistence type="predicted"/>
<evidence type="ECO:0000313" key="3">
    <source>
        <dbReference type="Proteomes" id="UP000267342"/>
    </source>
</evidence>
<accession>A0A348HI19</accession>
<evidence type="ECO:0000256" key="1">
    <source>
        <dbReference type="SAM" id="Phobius"/>
    </source>
</evidence>
<sequence>MACSFLDIVSAVLDVLKAVEAYRNGEPGMIVAWMGASATISAISGVLAFYALNAWWSFGITLVLAVITIALAILTMQELTLPQRLWVHRSVFGRPNHNYYNSIPFGGDKPRSLPNDPAAADEWKDYQRRALNEEAQALGMLVTGITLEVYITRPADTNHIGMAPNLHPKIIPSTAYITFSLPEKIVGDILLSITNNNSKNIFSSNTKDLELKYRKNENEIGEITGNVYVCDPSINADNGIFKKTIEYQIMLLEQATVRFGFFEIGEPYKPIASDSVKIRG</sequence>
<feature type="transmembrane region" description="Helical" evidence="1">
    <location>
        <begin position="56"/>
        <end position="76"/>
    </location>
</feature>